<evidence type="ECO:0000313" key="1">
    <source>
        <dbReference type="EMBL" id="OKA24564.1"/>
    </source>
</evidence>
<proteinExistence type="predicted"/>
<gene>
    <name evidence="1" type="ORF">BOH73_01345</name>
</gene>
<accession>A0ABX3EC41</accession>
<name>A0ABX3EC41_9PSED</name>
<organism evidence="1 2">
    <name type="scientific">Pseudomonas versuta</name>
    <dbReference type="NCBI Taxonomy" id="1788301"/>
    <lineage>
        <taxon>Bacteria</taxon>
        <taxon>Pseudomonadati</taxon>
        <taxon>Pseudomonadota</taxon>
        <taxon>Gammaproteobacteria</taxon>
        <taxon>Pseudomonadales</taxon>
        <taxon>Pseudomonadaceae</taxon>
        <taxon>Pseudomonas</taxon>
    </lineage>
</organism>
<keyword evidence="2" id="KW-1185">Reference proteome</keyword>
<dbReference type="RefSeq" id="WP_073514867.1">
    <property type="nucleotide sequence ID" value="NZ_MPJC01000001.1"/>
</dbReference>
<evidence type="ECO:0008006" key="3">
    <source>
        <dbReference type="Google" id="ProtNLM"/>
    </source>
</evidence>
<sequence length="219" mass="24119">MDVVTASMEDCVEPEVNAAVTPDRRVIELKGLVSAETVTPVINQLQNAQPAEKLLIYIKANGGGEIRQLVLLIQALGTTQADVELAIGRYAMSAAATLWLWFLLDPIPGDDGVGRVVSVDPLKPAVLLFHRPRWPHAAGGEYYCFYEDFEEDSVRENLSKQVAIFDSLFERILALQGFGQVYAATVKHDGATYKHHLHFARDAYYGNNDYVISLNGVAA</sequence>
<dbReference type="EMBL" id="MPJC01000001">
    <property type="protein sequence ID" value="OKA24564.1"/>
    <property type="molecule type" value="Genomic_DNA"/>
</dbReference>
<comment type="caution">
    <text evidence="1">The sequence shown here is derived from an EMBL/GenBank/DDBJ whole genome shotgun (WGS) entry which is preliminary data.</text>
</comment>
<dbReference type="Proteomes" id="UP000186677">
    <property type="component" value="Unassembled WGS sequence"/>
</dbReference>
<evidence type="ECO:0000313" key="2">
    <source>
        <dbReference type="Proteomes" id="UP000186677"/>
    </source>
</evidence>
<protein>
    <recommendedName>
        <fullName evidence="3">Phage tail protein</fullName>
    </recommendedName>
</protein>
<reference evidence="1 2" key="1">
    <citation type="submission" date="2016-11" db="EMBL/GenBank/DDBJ databases">
        <title>Draft genome of Pseudomonas versuta A4R1.5.</title>
        <authorList>
            <person name="See-Too W.-S."/>
        </authorList>
    </citation>
    <scope>NUCLEOTIDE SEQUENCE [LARGE SCALE GENOMIC DNA]</scope>
    <source>
        <strain evidence="1 2">A4R1.5</strain>
    </source>
</reference>